<evidence type="ECO:0000313" key="2">
    <source>
        <dbReference type="EMBL" id="OWF50949.1"/>
    </source>
</evidence>
<keyword evidence="1" id="KW-0732">Signal</keyword>
<dbReference type="EMBL" id="NEDP02002412">
    <property type="protein sequence ID" value="OWF50949.1"/>
    <property type="molecule type" value="Genomic_DNA"/>
</dbReference>
<accession>A0A210QQF3</accession>
<proteinExistence type="predicted"/>
<feature type="chain" id="PRO_5012080878" evidence="1">
    <location>
        <begin position="17"/>
        <end position="262"/>
    </location>
</feature>
<dbReference type="AlphaFoldDB" id="A0A210QQF3"/>
<protein>
    <submittedName>
        <fullName evidence="2">Uncharacterized protein</fullName>
    </submittedName>
</protein>
<feature type="signal peptide" evidence="1">
    <location>
        <begin position="1"/>
        <end position="16"/>
    </location>
</feature>
<evidence type="ECO:0000256" key="1">
    <source>
        <dbReference type="SAM" id="SignalP"/>
    </source>
</evidence>
<name>A0A210QQF3_MIZYE</name>
<organism evidence="2 3">
    <name type="scientific">Mizuhopecten yessoensis</name>
    <name type="common">Japanese scallop</name>
    <name type="synonym">Patinopecten yessoensis</name>
    <dbReference type="NCBI Taxonomy" id="6573"/>
    <lineage>
        <taxon>Eukaryota</taxon>
        <taxon>Metazoa</taxon>
        <taxon>Spiralia</taxon>
        <taxon>Lophotrochozoa</taxon>
        <taxon>Mollusca</taxon>
        <taxon>Bivalvia</taxon>
        <taxon>Autobranchia</taxon>
        <taxon>Pteriomorphia</taxon>
        <taxon>Pectinida</taxon>
        <taxon>Pectinoidea</taxon>
        <taxon>Pectinidae</taxon>
        <taxon>Mizuhopecten</taxon>
    </lineage>
</organism>
<reference evidence="2 3" key="1">
    <citation type="journal article" date="2017" name="Nat. Ecol. Evol.">
        <title>Scallop genome provides insights into evolution of bilaterian karyotype and development.</title>
        <authorList>
            <person name="Wang S."/>
            <person name="Zhang J."/>
            <person name="Jiao W."/>
            <person name="Li J."/>
            <person name="Xun X."/>
            <person name="Sun Y."/>
            <person name="Guo X."/>
            <person name="Huan P."/>
            <person name="Dong B."/>
            <person name="Zhang L."/>
            <person name="Hu X."/>
            <person name="Sun X."/>
            <person name="Wang J."/>
            <person name="Zhao C."/>
            <person name="Wang Y."/>
            <person name="Wang D."/>
            <person name="Huang X."/>
            <person name="Wang R."/>
            <person name="Lv J."/>
            <person name="Li Y."/>
            <person name="Zhang Z."/>
            <person name="Liu B."/>
            <person name="Lu W."/>
            <person name="Hui Y."/>
            <person name="Liang J."/>
            <person name="Zhou Z."/>
            <person name="Hou R."/>
            <person name="Li X."/>
            <person name="Liu Y."/>
            <person name="Li H."/>
            <person name="Ning X."/>
            <person name="Lin Y."/>
            <person name="Zhao L."/>
            <person name="Xing Q."/>
            <person name="Dou J."/>
            <person name="Li Y."/>
            <person name="Mao J."/>
            <person name="Guo H."/>
            <person name="Dou H."/>
            <person name="Li T."/>
            <person name="Mu C."/>
            <person name="Jiang W."/>
            <person name="Fu Q."/>
            <person name="Fu X."/>
            <person name="Miao Y."/>
            <person name="Liu J."/>
            <person name="Yu Q."/>
            <person name="Li R."/>
            <person name="Liao H."/>
            <person name="Li X."/>
            <person name="Kong Y."/>
            <person name="Jiang Z."/>
            <person name="Chourrout D."/>
            <person name="Li R."/>
            <person name="Bao Z."/>
        </authorList>
    </citation>
    <scope>NUCLEOTIDE SEQUENCE [LARGE SCALE GENOMIC DNA]</scope>
    <source>
        <strain evidence="2 3">PY_sf001</strain>
    </source>
</reference>
<keyword evidence="3" id="KW-1185">Reference proteome</keyword>
<dbReference type="Proteomes" id="UP000242188">
    <property type="component" value="Unassembled WGS sequence"/>
</dbReference>
<dbReference type="OrthoDB" id="6145673at2759"/>
<comment type="caution">
    <text evidence="2">The sequence shown here is derived from an EMBL/GenBank/DDBJ whole genome shotgun (WGS) entry which is preliminary data.</text>
</comment>
<evidence type="ECO:0000313" key="3">
    <source>
        <dbReference type="Proteomes" id="UP000242188"/>
    </source>
</evidence>
<sequence length="262" mass="29358">MLFWGTLLSVLYVCAAQRYPITAAWFSDHLSRDNWNETLTNFTKSGGDTVLVKAPQFQFRSQQEMEADPDFAWCGTTATNTGPTCFADAKKEMNQLGLNIASFAFYKSGENFSDAIVACPAFEKKLVQAKTYFRLVLPITVRPQSKPRDQCLFTSFAGVDSNKLSVYLGIPEAPDTLPNHQYMGAYYEWFSRLLVDHQQRYSGIVLRKSKYKTAYDAVTGYNSGDALPLGECSTAKDALILSSTQGNTVHHHGKKFLRFCLC</sequence>
<gene>
    <name evidence="2" type="ORF">KP79_PYT07473</name>
</gene>